<keyword evidence="2" id="KW-0813">Transport</keyword>
<feature type="transmembrane region" description="Helical" evidence="6">
    <location>
        <begin position="46"/>
        <end position="66"/>
    </location>
</feature>
<dbReference type="eggNOG" id="arCOG00143">
    <property type="taxonomic scope" value="Archaea"/>
</dbReference>
<dbReference type="GeneID" id="10278842"/>
<evidence type="ECO:0000256" key="5">
    <source>
        <dbReference type="ARBA" id="ARBA00023136"/>
    </source>
</evidence>
<feature type="transmembrane region" description="Helical" evidence="6">
    <location>
        <begin position="197"/>
        <end position="216"/>
    </location>
</feature>
<dbReference type="GO" id="GO:0022857">
    <property type="term" value="F:transmembrane transporter activity"/>
    <property type="evidence" value="ECO:0007669"/>
    <property type="project" value="InterPro"/>
</dbReference>
<evidence type="ECO:0000256" key="3">
    <source>
        <dbReference type="ARBA" id="ARBA00022692"/>
    </source>
</evidence>
<dbReference type="CDD" id="cd17321">
    <property type="entry name" value="MFS_MMR_MDR_like"/>
    <property type="match status" value="1"/>
</dbReference>
<feature type="transmembrane region" description="Helical" evidence="6">
    <location>
        <begin position="325"/>
        <end position="344"/>
    </location>
</feature>
<feature type="transmembrane region" description="Helical" evidence="6">
    <location>
        <begin position="261"/>
        <end position="285"/>
    </location>
</feature>
<gene>
    <name evidence="8" type="ordered locus">Metbo_2376</name>
</gene>
<name>F0T6F5_METLA</name>
<dbReference type="SUPFAM" id="SSF103473">
    <property type="entry name" value="MFS general substrate transporter"/>
    <property type="match status" value="1"/>
</dbReference>
<reference evidence="8 9" key="2">
    <citation type="journal article" date="2014" name="Int. J. Syst. Evol. Microbiol.">
        <title>Methanobacterium paludis sp. nov. and a novel strain of Methanobacterium lacus isolated from northern peatlands.</title>
        <authorList>
            <person name="Cadillo-Quiroz H."/>
            <person name="Brauer S.L."/>
            <person name="Goodson N."/>
            <person name="Yavitt J.B."/>
            <person name="Zinder S.H."/>
        </authorList>
    </citation>
    <scope>NUCLEOTIDE SEQUENCE [LARGE SCALE GENOMIC DNA]</scope>
    <source>
        <strain evidence="8 9">AL-21</strain>
    </source>
</reference>
<keyword evidence="3 6" id="KW-0812">Transmembrane</keyword>
<dbReference type="Proteomes" id="UP000007490">
    <property type="component" value="Chromosome"/>
</dbReference>
<keyword evidence="5 6" id="KW-0472">Membrane</keyword>
<dbReference type="InterPro" id="IPR020846">
    <property type="entry name" value="MFS_dom"/>
</dbReference>
<dbReference type="PANTHER" id="PTHR42718">
    <property type="entry name" value="MAJOR FACILITATOR SUPERFAMILY MULTIDRUG TRANSPORTER MFSC"/>
    <property type="match status" value="1"/>
</dbReference>
<feature type="transmembrane region" description="Helical" evidence="6">
    <location>
        <begin position="350"/>
        <end position="376"/>
    </location>
</feature>
<evidence type="ECO:0000313" key="8">
    <source>
        <dbReference type="EMBL" id="ADZ10589.1"/>
    </source>
</evidence>
<dbReference type="KEGG" id="mel:Metbo_2376"/>
<dbReference type="Gene3D" id="1.20.1720.10">
    <property type="entry name" value="Multidrug resistance protein D"/>
    <property type="match status" value="1"/>
</dbReference>
<keyword evidence="4 6" id="KW-1133">Transmembrane helix</keyword>
<accession>F0T6F5</accession>
<feature type="transmembrane region" description="Helical" evidence="6">
    <location>
        <begin position="137"/>
        <end position="158"/>
    </location>
</feature>
<evidence type="ECO:0000256" key="4">
    <source>
        <dbReference type="ARBA" id="ARBA00022989"/>
    </source>
</evidence>
<feature type="transmembrane region" description="Helical" evidence="6">
    <location>
        <begin position="222"/>
        <end position="241"/>
    </location>
</feature>
<evidence type="ECO:0000256" key="1">
    <source>
        <dbReference type="ARBA" id="ARBA00004141"/>
    </source>
</evidence>
<comment type="subcellular location">
    <subcellularLocation>
        <location evidence="1">Membrane</location>
        <topology evidence="1">Multi-pass membrane protein</topology>
    </subcellularLocation>
</comment>
<feature type="transmembrane region" description="Helical" evidence="6">
    <location>
        <begin position="435"/>
        <end position="452"/>
    </location>
</feature>
<dbReference type="InterPro" id="IPR011701">
    <property type="entry name" value="MFS"/>
</dbReference>
<dbReference type="InterPro" id="IPR036259">
    <property type="entry name" value="MFS_trans_sf"/>
</dbReference>
<feature type="transmembrane region" description="Helical" evidence="6">
    <location>
        <begin position="396"/>
        <end position="415"/>
    </location>
</feature>
<dbReference type="AlphaFoldDB" id="F0T6F5"/>
<dbReference type="RefSeq" id="WP_013645940.1">
    <property type="nucleotide sequence ID" value="NC_015216.1"/>
</dbReference>
<evidence type="ECO:0000259" key="7">
    <source>
        <dbReference type="PROSITE" id="PS50850"/>
    </source>
</evidence>
<dbReference type="PANTHER" id="PTHR42718:SF9">
    <property type="entry name" value="MAJOR FACILITATOR SUPERFAMILY MULTIDRUG TRANSPORTER MFSC"/>
    <property type="match status" value="1"/>
</dbReference>
<dbReference type="PROSITE" id="PS50850">
    <property type="entry name" value="MFS"/>
    <property type="match status" value="1"/>
</dbReference>
<dbReference type="Gene3D" id="1.20.1250.20">
    <property type="entry name" value="MFS general substrate transporter like domains"/>
    <property type="match status" value="1"/>
</dbReference>
<sequence>MVSSNRSIERYALALSVLISFLVAYVSSAINIALPEIATTFSLNSVYLTWIPTSYLLFSAIFLIPFGKIADIYGKKRIISYGLIIFVLASITSALSVSGNMLLISRIFQAIGSAMIYGNVYSLLASVHSEGEAGKPLSISVASAYVGLSVGPILGGFLTEYLGWRSIFFFTIPITVFAMLFIYKLKGEWFGEDGEIFDIKSTSVLAISLILVMYGFSVITNILGILCLIIGFMGVIMFIWLQKKVINPLIHPKLLFDRVYIINNLTSLVNYGPGIFTIFLLSLYLQDIRMLNPTQTGLLLCVQSVFIAIASLLVAKLLDFTLPRYIAAVGMALTGIGLALFLFLTETTSLIYIMVALSIIGLGYGFSAASSTEISLKYVEKRFYGVSSATLNTMRVLGQMMGMGVTTAVLAIFIGTASLTQSNQIIFIQTSKIPFLIYAILCFVSIYGYFIIRRKN</sequence>
<dbReference type="HOGENOM" id="CLU_000960_28_3_2"/>
<feature type="transmembrane region" description="Helical" evidence="6">
    <location>
        <begin position="103"/>
        <end position="125"/>
    </location>
</feature>
<protein>
    <submittedName>
        <fullName evidence="8">Major facilitator superfamily MFS_1</fullName>
    </submittedName>
</protein>
<dbReference type="EMBL" id="CP002551">
    <property type="protein sequence ID" value="ADZ10589.1"/>
    <property type="molecule type" value="Genomic_DNA"/>
</dbReference>
<feature type="domain" description="Major facilitator superfamily (MFS) profile" evidence="7">
    <location>
        <begin position="12"/>
        <end position="456"/>
    </location>
</feature>
<dbReference type="PRINTS" id="PR01036">
    <property type="entry name" value="TCRTETB"/>
</dbReference>
<feature type="transmembrane region" description="Helical" evidence="6">
    <location>
        <begin position="297"/>
        <end position="318"/>
    </location>
</feature>
<dbReference type="GO" id="GO:0016020">
    <property type="term" value="C:membrane"/>
    <property type="evidence" value="ECO:0007669"/>
    <property type="project" value="UniProtKB-SubCell"/>
</dbReference>
<organism evidence="8 9">
    <name type="scientific">Methanobacterium lacus (strain AL-21)</name>
    <dbReference type="NCBI Taxonomy" id="877455"/>
    <lineage>
        <taxon>Archaea</taxon>
        <taxon>Methanobacteriati</taxon>
        <taxon>Methanobacteriota</taxon>
        <taxon>Methanomada group</taxon>
        <taxon>Methanobacteria</taxon>
        <taxon>Methanobacteriales</taxon>
        <taxon>Methanobacteriaceae</taxon>
        <taxon>Methanobacterium</taxon>
    </lineage>
</organism>
<reference evidence="9" key="1">
    <citation type="submission" date="2011-02" db="EMBL/GenBank/DDBJ databases">
        <title>Complete sequence of Methanobacterium sp. AL-21.</title>
        <authorList>
            <consortium name="US DOE Joint Genome Institute"/>
            <person name="Lucas S."/>
            <person name="Copeland A."/>
            <person name="Lapidus A."/>
            <person name="Cheng J.-F."/>
            <person name="Goodwin L."/>
            <person name="Pitluck S."/>
            <person name="Chertkov O."/>
            <person name="Detter J.C."/>
            <person name="Han C."/>
            <person name="Tapia R."/>
            <person name="Land M."/>
            <person name="Hauser L."/>
            <person name="Kyrpides N."/>
            <person name="Ivanova N."/>
            <person name="Mikhailova N."/>
            <person name="Pagani I."/>
            <person name="Cadillo-Quiroz H."/>
            <person name="Imachi H."/>
            <person name="Zinder S."/>
            <person name="Liu W."/>
            <person name="Woyke T."/>
        </authorList>
    </citation>
    <scope>NUCLEOTIDE SEQUENCE [LARGE SCALE GENOMIC DNA]</scope>
    <source>
        <strain evidence="9">AL-21</strain>
    </source>
</reference>
<feature type="transmembrane region" description="Helical" evidence="6">
    <location>
        <begin position="78"/>
        <end position="97"/>
    </location>
</feature>
<proteinExistence type="predicted"/>
<feature type="transmembrane region" description="Helical" evidence="6">
    <location>
        <begin position="12"/>
        <end position="34"/>
    </location>
</feature>
<feature type="transmembrane region" description="Helical" evidence="6">
    <location>
        <begin position="164"/>
        <end position="185"/>
    </location>
</feature>
<dbReference type="OrthoDB" id="117970at2157"/>
<evidence type="ECO:0000313" key="9">
    <source>
        <dbReference type="Proteomes" id="UP000007490"/>
    </source>
</evidence>
<evidence type="ECO:0000256" key="6">
    <source>
        <dbReference type="SAM" id="Phobius"/>
    </source>
</evidence>
<evidence type="ECO:0000256" key="2">
    <source>
        <dbReference type="ARBA" id="ARBA00022448"/>
    </source>
</evidence>
<dbReference type="Pfam" id="PF07690">
    <property type="entry name" value="MFS_1"/>
    <property type="match status" value="2"/>
</dbReference>
<keyword evidence="9" id="KW-1185">Reference proteome</keyword>